<proteinExistence type="predicted"/>
<protein>
    <submittedName>
        <fullName evidence="1">Uncharacterized protein</fullName>
    </submittedName>
</protein>
<keyword evidence="2" id="KW-1185">Reference proteome</keyword>
<evidence type="ECO:0000313" key="1">
    <source>
        <dbReference type="EMBL" id="KAF5814391.1"/>
    </source>
</evidence>
<sequence length="71" mass="8028">MLRSVNSPRCGTRWPAISPWFRSIPATVIEFGSSGAFAQKTPLYEHTSMPSQFLIIFSGSESMTFFHSWRA</sequence>
<accession>A0A9K3JEW9</accession>
<organism evidence="1 2">
    <name type="scientific">Helianthus annuus</name>
    <name type="common">Common sunflower</name>
    <dbReference type="NCBI Taxonomy" id="4232"/>
    <lineage>
        <taxon>Eukaryota</taxon>
        <taxon>Viridiplantae</taxon>
        <taxon>Streptophyta</taxon>
        <taxon>Embryophyta</taxon>
        <taxon>Tracheophyta</taxon>
        <taxon>Spermatophyta</taxon>
        <taxon>Magnoliopsida</taxon>
        <taxon>eudicotyledons</taxon>
        <taxon>Gunneridae</taxon>
        <taxon>Pentapetalae</taxon>
        <taxon>asterids</taxon>
        <taxon>campanulids</taxon>
        <taxon>Asterales</taxon>
        <taxon>Asteraceae</taxon>
        <taxon>Asteroideae</taxon>
        <taxon>Heliantheae alliance</taxon>
        <taxon>Heliantheae</taxon>
        <taxon>Helianthus</taxon>
    </lineage>
</organism>
<dbReference type="Gramene" id="mRNA:HanXRQr2_Chr03g0110531">
    <property type="protein sequence ID" value="CDS:HanXRQr2_Chr03g0110531.1"/>
    <property type="gene ID" value="HanXRQr2_Chr03g0110531"/>
</dbReference>
<dbReference type="AlphaFoldDB" id="A0A9K3JEW9"/>
<reference evidence="1" key="1">
    <citation type="journal article" date="2017" name="Nature">
        <title>The sunflower genome provides insights into oil metabolism, flowering and Asterid evolution.</title>
        <authorList>
            <person name="Badouin H."/>
            <person name="Gouzy J."/>
            <person name="Grassa C.J."/>
            <person name="Murat F."/>
            <person name="Staton S.E."/>
            <person name="Cottret L."/>
            <person name="Lelandais-Briere C."/>
            <person name="Owens G.L."/>
            <person name="Carrere S."/>
            <person name="Mayjonade B."/>
            <person name="Legrand L."/>
            <person name="Gill N."/>
            <person name="Kane N.C."/>
            <person name="Bowers J.E."/>
            <person name="Hubner S."/>
            <person name="Bellec A."/>
            <person name="Berard A."/>
            <person name="Berges H."/>
            <person name="Blanchet N."/>
            <person name="Boniface M.C."/>
            <person name="Brunel D."/>
            <person name="Catrice O."/>
            <person name="Chaidir N."/>
            <person name="Claudel C."/>
            <person name="Donnadieu C."/>
            <person name="Faraut T."/>
            <person name="Fievet G."/>
            <person name="Helmstetter N."/>
            <person name="King M."/>
            <person name="Knapp S.J."/>
            <person name="Lai Z."/>
            <person name="Le Paslier M.C."/>
            <person name="Lippi Y."/>
            <person name="Lorenzon L."/>
            <person name="Mandel J.R."/>
            <person name="Marage G."/>
            <person name="Marchand G."/>
            <person name="Marquand E."/>
            <person name="Bret-Mestries E."/>
            <person name="Morien E."/>
            <person name="Nambeesan S."/>
            <person name="Nguyen T."/>
            <person name="Pegot-Espagnet P."/>
            <person name="Pouilly N."/>
            <person name="Raftis F."/>
            <person name="Sallet E."/>
            <person name="Schiex T."/>
            <person name="Thomas J."/>
            <person name="Vandecasteele C."/>
            <person name="Vares D."/>
            <person name="Vear F."/>
            <person name="Vautrin S."/>
            <person name="Crespi M."/>
            <person name="Mangin B."/>
            <person name="Burke J.M."/>
            <person name="Salse J."/>
            <person name="Munos S."/>
            <person name="Vincourt P."/>
            <person name="Rieseberg L.H."/>
            <person name="Langlade N.B."/>
        </authorList>
    </citation>
    <scope>NUCLEOTIDE SEQUENCE</scope>
    <source>
        <tissue evidence="1">Leaves</tissue>
    </source>
</reference>
<gene>
    <name evidence="1" type="ORF">HanXRQr2_Chr03g0110531</name>
</gene>
<comment type="caution">
    <text evidence="1">The sequence shown here is derived from an EMBL/GenBank/DDBJ whole genome shotgun (WGS) entry which is preliminary data.</text>
</comment>
<dbReference type="EMBL" id="MNCJ02000318">
    <property type="protein sequence ID" value="KAF5814391.1"/>
    <property type="molecule type" value="Genomic_DNA"/>
</dbReference>
<dbReference type="Proteomes" id="UP000215914">
    <property type="component" value="Unassembled WGS sequence"/>
</dbReference>
<reference evidence="1" key="2">
    <citation type="submission" date="2020-06" db="EMBL/GenBank/DDBJ databases">
        <title>Helianthus annuus Genome sequencing and assembly Release 2.</title>
        <authorList>
            <person name="Gouzy J."/>
            <person name="Langlade N."/>
            <person name="Munos S."/>
        </authorList>
    </citation>
    <scope>NUCLEOTIDE SEQUENCE</scope>
    <source>
        <tissue evidence="1">Leaves</tissue>
    </source>
</reference>
<evidence type="ECO:0000313" key="2">
    <source>
        <dbReference type="Proteomes" id="UP000215914"/>
    </source>
</evidence>
<name>A0A9K3JEW9_HELAN</name>